<evidence type="ECO:0000313" key="8">
    <source>
        <dbReference type="Proteomes" id="UP000027931"/>
    </source>
</evidence>
<dbReference type="InterPro" id="IPR056729">
    <property type="entry name" value="GMPPB_C"/>
</dbReference>
<dbReference type="InterPro" id="IPR005845">
    <property type="entry name" value="A-D-PHexomutase_a/b/a-II"/>
</dbReference>
<dbReference type="InterPro" id="IPR029044">
    <property type="entry name" value="Nucleotide-diphossugar_trans"/>
</dbReference>
<dbReference type="GO" id="GO:0005975">
    <property type="term" value="P:carbohydrate metabolic process"/>
    <property type="evidence" value="ECO:0007669"/>
    <property type="project" value="InterPro"/>
</dbReference>
<evidence type="ECO:0000259" key="4">
    <source>
        <dbReference type="Pfam" id="PF02878"/>
    </source>
</evidence>
<dbReference type="GO" id="GO:0016868">
    <property type="term" value="F:intramolecular phosphotransferase activity"/>
    <property type="evidence" value="ECO:0007669"/>
    <property type="project" value="InterPro"/>
</dbReference>
<evidence type="ECO:0000259" key="6">
    <source>
        <dbReference type="Pfam" id="PF25087"/>
    </source>
</evidence>
<comment type="similarity">
    <text evidence="1">Belongs to the transferase hexapeptide repeat family.</text>
</comment>
<evidence type="ECO:0000256" key="2">
    <source>
        <dbReference type="ARBA" id="ARBA00010231"/>
    </source>
</evidence>
<dbReference type="Gene3D" id="3.30.310.50">
    <property type="entry name" value="Alpha-D-phosphohexomutase, C-terminal domain"/>
    <property type="match status" value="1"/>
</dbReference>
<comment type="caution">
    <text evidence="7">The sequence shown here is derived from an EMBL/GenBank/DDBJ whole genome shotgun (WGS) entry which is preliminary data.</text>
</comment>
<feature type="domain" description="Mannose-1-phosphate guanyltransferase C-terminal" evidence="6">
    <location>
        <begin position="264"/>
        <end position="368"/>
    </location>
</feature>
<dbReference type="Pfam" id="PF02878">
    <property type="entry name" value="PGM_PMM_I"/>
    <property type="match status" value="1"/>
</dbReference>
<dbReference type="PANTHER" id="PTHR22572">
    <property type="entry name" value="SUGAR-1-PHOSPHATE GUANYL TRANSFERASE"/>
    <property type="match status" value="1"/>
</dbReference>
<evidence type="ECO:0000256" key="1">
    <source>
        <dbReference type="ARBA" id="ARBA00007274"/>
    </source>
</evidence>
<comment type="similarity">
    <text evidence="2">Belongs to the phosphohexose mutase family.</text>
</comment>
<dbReference type="SUPFAM" id="SSF51161">
    <property type="entry name" value="Trimeric LpxA-like enzymes"/>
    <property type="match status" value="1"/>
</dbReference>
<dbReference type="InterPro" id="IPR011004">
    <property type="entry name" value="Trimer_LpxA-like_sf"/>
</dbReference>
<organism evidence="7 8">
    <name type="scientific">Tumebacillus flagellatus</name>
    <dbReference type="NCBI Taxonomy" id="1157490"/>
    <lineage>
        <taxon>Bacteria</taxon>
        <taxon>Bacillati</taxon>
        <taxon>Bacillota</taxon>
        <taxon>Bacilli</taxon>
        <taxon>Bacillales</taxon>
        <taxon>Alicyclobacillaceae</taxon>
        <taxon>Tumebacillus</taxon>
    </lineage>
</organism>
<dbReference type="OrthoDB" id="9801899at2"/>
<dbReference type="Gene3D" id="3.40.120.10">
    <property type="entry name" value="Alpha-D-Glucose-1,6-Bisphosphate, subunit A, domain 3"/>
    <property type="match status" value="3"/>
</dbReference>
<feature type="domain" description="Alpha-D-phosphohexomutase alpha/beta/alpha" evidence="4">
    <location>
        <begin position="382"/>
        <end position="514"/>
    </location>
</feature>
<dbReference type="Proteomes" id="UP000027931">
    <property type="component" value="Unassembled WGS sequence"/>
</dbReference>
<dbReference type="Gene3D" id="2.160.10.10">
    <property type="entry name" value="Hexapeptide repeat proteins"/>
    <property type="match status" value="1"/>
</dbReference>
<name>A0A074LFR4_9BACL</name>
<dbReference type="EMBL" id="JMIR01000048">
    <property type="protein sequence ID" value="KEO81081.1"/>
    <property type="molecule type" value="Genomic_DNA"/>
</dbReference>
<dbReference type="InterPro" id="IPR005835">
    <property type="entry name" value="NTP_transferase_dom"/>
</dbReference>
<dbReference type="SUPFAM" id="SSF53738">
    <property type="entry name" value="Phosphoglucomutase, first 3 domains"/>
    <property type="match status" value="2"/>
</dbReference>
<feature type="domain" description="Alpha-D-phosphohexomutase alpha/beta/alpha" evidence="5">
    <location>
        <begin position="533"/>
        <end position="620"/>
    </location>
</feature>
<dbReference type="InterPro" id="IPR036900">
    <property type="entry name" value="A-D-PHexomutase_C_sf"/>
</dbReference>
<dbReference type="eggNOG" id="COG1109">
    <property type="taxonomic scope" value="Bacteria"/>
</dbReference>
<dbReference type="InterPro" id="IPR005844">
    <property type="entry name" value="A-D-PHexomutase_a/b/a-I"/>
</dbReference>
<dbReference type="Pfam" id="PF00483">
    <property type="entry name" value="NTP_transferase"/>
    <property type="match status" value="1"/>
</dbReference>
<feature type="domain" description="Nucleotidyl transferase" evidence="3">
    <location>
        <begin position="2"/>
        <end position="229"/>
    </location>
</feature>
<dbReference type="InterPro" id="IPR016055">
    <property type="entry name" value="A-D-PHexomutase_a/b/a-I/II/III"/>
</dbReference>
<dbReference type="SUPFAM" id="SSF55957">
    <property type="entry name" value="Phosphoglucomutase, C-terminal domain"/>
    <property type="match status" value="1"/>
</dbReference>
<dbReference type="SUPFAM" id="SSF53448">
    <property type="entry name" value="Nucleotide-diphospho-sugar transferases"/>
    <property type="match status" value="1"/>
</dbReference>
<dbReference type="STRING" id="1157490.EL26_22855"/>
<evidence type="ECO:0000259" key="3">
    <source>
        <dbReference type="Pfam" id="PF00483"/>
    </source>
</evidence>
<dbReference type="CDD" id="cd04181">
    <property type="entry name" value="NTP_transferase"/>
    <property type="match status" value="1"/>
</dbReference>
<evidence type="ECO:0000259" key="5">
    <source>
        <dbReference type="Pfam" id="PF02879"/>
    </source>
</evidence>
<evidence type="ECO:0008006" key="9">
    <source>
        <dbReference type="Google" id="ProtNLM"/>
    </source>
</evidence>
<evidence type="ECO:0000313" key="7">
    <source>
        <dbReference type="EMBL" id="KEO81081.1"/>
    </source>
</evidence>
<dbReference type="Pfam" id="PF02879">
    <property type="entry name" value="PGM_PMM_II"/>
    <property type="match status" value="1"/>
</dbReference>
<dbReference type="RefSeq" id="WP_038094274.1">
    <property type="nucleotide sequence ID" value="NZ_JMIR01000048.1"/>
</dbReference>
<dbReference type="Pfam" id="PF25087">
    <property type="entry name" value="GMPPB_C"/>
    <property type="match status" value="1"/>
</dbReference>
<proteinExistence type="inferred from homology"/>
<dbReference type="Gene3D" id="3.90.550.10">
    <property type="entry name" value="Spore Coat Polysaccharide Biosynthesis Protein SpsA, Chain A"/>
    <property type="match status" value="1"/>
</dbReference>
<protein>
    <recommendedName>
        <fullName evidence="9">Mannose-1-phosphate guanylyltransferase</fullName>
    </recommendedName>
</protein>
<dbReference type="InterPro" id="IPR050486">
    <property type="entry name" value="Mannose-1P_guanyltransferase"/>
</dbReference>
<dbReference type="eggNOG" id="COG1208">
    <property type="taxonomic scope" value="Bacteria"/>
</dbReference>
<keyword evidence="8" id="KW-1185">Reference proteome</keyword>
<reference evidence="7 8" key="1">
    <citation type="journal article" date="2013" name="Int. J. Syst. Evol. Microbiol.">
        <title>Tumebacillus flagellatus sp. nov., an alpha-amylase/pullulanase-producing bacterium isolated from cassava wastewater.</title>
        <authorList>
            <person name="Wang Q."/>
            <person name="Xie N."/>
            <person name="Qin Y."/>
            <person name="Shen N."/>
            <person name="Zhu J."/>
            <person name="Mi H."/>
            <person name="Huang R."/>
        </authorList>
    </citation>
    <scope>NUCLEOTIDE SEQUENCE [LARGE SCALE GENOMIC DNA]</scope>
    <source>
        <strain evidence="7 8">GST4</strain>
    </source>
</reference>
<gene>
    <name evidence="7" type="ORF">EL26_22855</name>
</gene>
<accession>A0A074LFR4</accession>
<dbReference type="AlphaFoldDB" id="A0A074LFR4"/>
<sequence>MKAVILAGGKGSRLRPLTCNKPKPMVPLLGRPCMAYTLDLLRRTGILDIGVTLQYMPDSIRHYFGDGHEHGVRMRYFEETSPLGTAGSVKNAEGFLDETFVVISGDALTDFYLTDAIRCHKQKGSLATIVLTRVETPLEYGVAITEPDGRILRFLEKPSWGEVFSDTVNTGIYIFEREILDFIPHDQEFDFSKDLFPHLMNNGHDIYGYVADGYWSDIGNLAQYRQTQFDMLEGRVNVDIHGQRVAPRVWIGQGVRMADDVRLEEPCYIGRETVIGAGAAIGPYTVIGEGNVLQEDASLKRTVIWNHNYIGEGVELRGATLCSQTCLEPHAAVFEGAVIGDGCSIGSKAVVKPQVKLWPKKRVQEGVTAHTSLIWGEKLEKHLFGMRGVQGICNVDLTPDFAGKLASAYGATLPFGARIAISCDADPFACLIKRAFAAGLHSAGVHTVDGGAMTTPMLRYAVRMHGVQGGVHVRRFGDPGDDRLLIEFIDGMGLNLDKGLERKIENAFYQEDFRRANSRNIGLAETCSRMRREYAADLLRQVERELIKRAEFRIAVQYDDAVQGEVLPELLEELGCTVHVLESDETALGELQALVAGGTCHFGVRLDGNGERIALVTEKGTMIEDDLLLALQVLVHFSAGRHQVAVPVTAPTIVELLAEQFGGAVVRTKANPRSLMEPMQEEPFPILYDALYTLVRVMGAMAKSGLTLSELLEGIPHFHILRCEVPCPWEEKGKVMRLLIEETKGETVELLDGIKVFTEGGWTLILPDSDGPLFQVYAQGVTKQKAEELADAFAEKIRDYQV</sequence>